<name>A0A6P7GDJ2_DIAVI</name>
<proteinExistence type="predicted"/>
<evidence type="ECO:0000259" key="3">
    <source>
        <dbReference type="PROSITE" id="PS50940"/>
    </source>
</evidence>
<feature type="signal peptide" evidence="2">
    <location>
        <begin position="1"/>
        <end position="22"/>
    </location>
</feature>
<evidence type="ECO:0000313" key="4">
    <source>
        <dbReference type="RefSeq" id="XP_028142998.1"/>
    </source>
</evidence>
<protein>
    <submittedName>
        <fullName evidence="4">Mulatexin-like</fullName>
    </submittedName>
</protein>
<feature type="region of interest" description="Disordered" evidence="1">
    <location>
        <begin position="73"/>
        <end position="167"/>
    </location>
</feature>
<dbReference type="InParanoid" id="A0A6P7GDJ2"/>
<evidence type="ECO:0000256" key="1">
    <source>
        <dbReference type="SAM" id="MobiDB-lite"/>
    </source>
</evidence>
<dbReference type="AlphaFoldDB" id="A0A6P7GDJ2"/>
<keyword evidence="2" id="KW-0732">Signal</keyword>
<feature type="chain" id="PRO_5027626726" evidence="2">
    <location>
        <begin position="23"/>
        <end position="167"/>
    </location>
</feature>
<evidence type="ECO:0000256" key="2">
    <source>
        <dbReference type="SAM" id="SignalP"/>
    </source>
</evidence>
<feature type="domain" description="Chitin-binding type-2" evidence="3">
    <location>
        <begin position="21"/>
        <end position="74"/>
    </location>
</feature>
<dbReference type="Gene3D" id="2.170.140.10">
    <property type="entry name" value="Chitin binding domain"/>
    <property type="match status" value="1"/>
</dbReference>
<dbReference type="SMART" id="SM00494">
    <property type="entry name" value="ChtBD2"/>
    <property type="match status" value="1"/>
</dbReference>
<gene>
    <name evidence="4" type="primary">LOC114336818</name>
</gene>
<dbReference type="InterPro" id="IPR002557">
    <property type="entry name" value="Chitin-bd_dom"/>
</dbReference>
<reference evidence="4" key="1">
    <citation type="submission" date="2025-08" db="UniProtKB">
        <authorList>
            <consortium name="RefSeq"/>
        </authorList>
    </citation>
    <scope>IDENTIFICATION</scope>
    <source>
        <tissue evidence="4">Whole insect</tissue>
    </source>
</reference>
<feature type="compositionally biased region" description="Basic residues" evidence="1">
    <location>
        <begin position="157"/>
        <end position="167"/>
    </location>
</feature>
<dbReference type="RefSeq" id="XP_028142998.1">
    <property type="nucleotide sequence ID" value="XM_028287197.1"/>
</dbReference>
<dbReference type="Pfam" id="PF01607">
    <property type="entry name" value="CBM_14"/>
    <property type="match status" value="1"/>
</dbReference>
<accession>A0A6P7GDJ2</accession>
<dbReference type="GO" id="GO:0008061">
    <property type="term" value="F:chitin binding"/>
    <property type="evidence" value="ECO:0007669"/>
    <property type="project" value="InterPro"/>
</dbReference>
<feature type="compositionally biased region" description="Low complexity" evidence="1">
    <location>
        <begin position="130"/>
        <end position="147"/>
    </location>
</feature>
<dbReference type="SUPFAM" id="SSF57625">
    <property type="entry name" value="Invertebrate chitin-binding proteins"/>
    <property type="match status" value="1"/>
</dbReference>
<sequence>MNKKLVLLLSVLFSFVLKASLAQCSNEDKPAPYPTDCTKFYLCPGNFEMSCGPGTHFNSKILACDWPNRAGCKSGGPAKYQSPPGKPSGLPGIPPDPPLSPPEKPPVLPPGPPDKPTIPHGKPTGLSGKPPGTAFTPPGSPPGSSRKPPIPPPTSSKKIKLIKIKEV</sequence>
<dbReference type="GO" id="GO:0005576">
    <property type="term" value="C:extracellular region"/>
    <property type="evidence" value="ECO:0007669"/>
    <property type="project" value="InterPro"/>
</dbReference>
<organism evidence="4">
    <name type="scientific">Diabrotica virgifera virgifera</name>
    <name type="common">western corn rootworm</name>
    <dbReference type="NCBI Taxonomy" id="50390"/>
    <lineage>
        <taxon>Eukaryota</taxon>
        <taxon>Metazoa</taxon>
        <taxon>Ecdysozoa</taxon>
        <taxon>Arthropoda</taxon>
        <taxon>Hexapoda</taxon>
        <taxon>Insecta</taxon>
        <taxon>Pterygota</taxon>
        <taxon>Neoptera</taxon>
        <taxon>Endopterygota</taxon>
        <taxon>Coleoptera</taxon>
        <taxon>Polyphaga</taxon>
        <taxon>Cucujiformia</taxon>
        <taxon>Chrysomeloidea</taxon>
        <taxon>Chrysomelidae</taxon>
        <taxon>Galerucinae</taxon>
        <taxon>Diabroticina</taxon>
        <taxon>Diabroticites</taxon>
        <taxon>Diabrotica</taxon>
    </lineage>
</organism>
<feature type="compositionally biased region" description="Pro residues" evidence="1">
    <location>
        <begin position="92"/>
        <end position="116"/>
    </location>
</feature>
<dbReference type="InterPro" id="IPR036508">
    <property type="entry name" value="Chitin-bd_dom_sf"/>
</dbReference>
<dbReference type="PROSITE" id="PS50940">
    <property type="entry name" value="CHIT_BIND_II"/>
    <property type="match status" value="1"/>
</dbReference>